<dbReference type="AlphaFoldDB" id="A0A1E3PPH3"/>
<dbReference type="PROSITE" id="PS51180">
    <property type="entry name" value="BRO1"/>
    <property type="match status" value="1"/>
</dbReference>
<feature type="domain" description="BRO1" evidence="2">
    <location>
        <begin position="5"/>
        <end position="398"/>
    </location>
</feature>
<proteinExistence type="inferred from homology"/>
<evidence type="ECO:0000256" key="1">
    <source>
        <dbReference type="ARBA" id="ARBA00038154"/>
    </source>
</evidence>
<reference evidence="3 4" key="1">
    <citation type="journal article" date="2016" name="Proc. Natl. Acad. Sci. U.S.A.">
        <title>Comparative genomics of biotechnologically important yeasts.</title>
        <authorList>
            <person name="Riley R."/>
            <person name="Haridas S."/>
            <person name="Wolfe K.H."/>
            <person name="Lopes M.R."/>
            <person name="Hittinger C.T."/>
            <person name="Goeker M."/>
            <person name="Salamov A.A."/>
            <person name="Wisecaver J.H."/>
            <person name="Long T.M."/>
            <person name="Calvey C.H."/>
            <person name="Aerts A.L."/>
            <person name="Barry K.W."/>
            <person name="Choi C."/>
            <person name="Clum A."/>
            <person name="Coughlan A.Y."/>
            <person name="Deshpande S."/>
            <person name="Douglass A.P."/>
            <person name="Hanson S.J."/>
            <person name="Klenk H.-P."/>
            <person name="LaButti K.M."/>
            <person name="Lapidus A."/>
            <person name="Lindquist E.A."/>
            <person name="Lipzen A.M."/>
            <person name="Meier-Kolthoff J.P."/>
            <person name="Ohm R.A."/>
            <person name="Otillar R.P."/>
            <person name="Pangilinan J.L."/>
            <person name="Peng Y."/>
            <person name="Rokas A."/>
            <person name="Rosa C.A."/>
            <person name="Scheuner C."/>
            <person name="Sibirny A.A."/>
            <person name="Slot J.C."/>
            <person name="Stielow J.B."/>
            <person name="Sun H."/>
            <person name="Kurtzman C.P."/>
            <person name="Blackwell M."/>
            <person name="Grigoriev I.V."/>
            <person name="Jeffries T.W."/>
        </authorList>
    </citation>
    <scope>NUCLEOTIDE SEQUENCE [LARGE SCALE GENOMIC DNA]</scope>
    <source>
        <strain evidence="3 4">DSM 6958</strain>
    </source>
</reference>
<dbReference type="InterPro" id="IPR004328">
    <property type="entry name" value="BRO1_dom"/>
</dbReference>
<dbReference type="CDD" id="cd09241">
    <property type="entry name" value="BRO1_ScRim20-like"/>
    <property type="match status" value="1"/>
</dbReference>
<dbReference type="SMART" id="SM01041">
    <property type="entry name" value="BRO1"/>
    <property type="match status" value="1"/>
</dbReference>
<dbReference type="Gene3D" id="1.20.140.50">
    <property type="entry name" value="alix/aip1 like domains"/>
    <property type="match status" value="1"/>
</dbReference>
<name>A0A1E3PPH3_9ASCO</name>
<dbReference type="Gene3D" id="1.20.120.560">
    <property type="entry name" value="alix/aip1 in complex with the ypdl late domain"/>
    <property type="match status" value="1"/>
</dbReference>
<dbReference type="GO" id="GO:0005768">
    <property type="term" value="C:endosome"/>
    <property type="evidence" value="ECO:0007669"/>
    <property type="project" value="TreeGrafter"/>
</dbReference>
<dbReference type="InterPro" id="IPR038499">
    <property type="entry name" value="BRO1_sf"/>
</dbReference>
<dbReference type="InterPro" id="IPR025304">
    <property type="entry name" value="ALIX_V_dom"/>
</dbReference>
<dbReference type="PANTHER" id="PTHR23030:SF39">
    <property type="entry name" value="PROGRAMMED CELL DEATH 6-INTERACTING PROTEIN"/>
    <property type="match status" value="1"/>
</dbReference>
<dbReference type="EMBL" id="KV454407">
    <property type="protein sequence ID" value="ODQ67335.1"/>
    <property type="molecule type" value="Genomic_DNA"/>
</dbReference>
<comment type="similarity">
    <text evidence="1">Belongs to the palA/RIM20 family.</text>
</comment>
<evidence type="ECO:0000313" key="3">
    <source>
        <dbReference type="EMBL" id="ODQ67335.1"/>
    </source>
</evidence>
<accession>A0A1E3PPH3</accession>
<dbReference type="Gene3D" id="1.25.40.280">
    <property type="entry name" value="alix/aip1 like domains"/>
    <property type="match status" value="1"/>
</dbReference>
<dbReference type="PANTHER" id="PTHR23030">
    <property type="entry name" value="PCD6 INTERACTING PROTEIN-RELATED"/>
    <property type="match status" value="1"/>
</dbReference>
<dbReference type="Pfam" id="PF03097">
    <property type="entry name" value="BRO1"/>
    <property type="match status" value="1"/>
</dbReference>
<dbReference type="OrthoDB" id="64867at2759"/>
<protein>
    <submittedName>
        <fullName evidence="3">BRO1-domain-containing protein</fullName>
    </submittedName>
</protein>
<gene>
    <name evidence="3" type="ORF">NADFUDRAFT_49768</name>
</gene>
<dbReference type="Pfam" id="PF13949">
    <property type="entry name" value="ALIX_LYPXL_bnd"/>
    <property type="match status" value="1"/>
</dbReference>
<keyword evidence="4" id="KW-1185">Reference proteome</keyword>
<evidence type="ECO:0000313" key="4">
    <source>
        <dbReference type="Proteomes" id="UP000095009"/>
    </source>
</evidence>
<sequence length="780" mass="89487">MRTEKLLAIPFRKTQPILLAQALSQCIESEYHQSSDRYVRDLSLIDQLRDEATITNPEISLRLLDNMMKYFVQLSRLSRKFPDELAVEFTWFNTLGYANSVAVKSKSINFERCNVLYNIGALYSRIGSIQARDNEESIKKAYQYFQLSASSFSYLIDEVIPFLRSSPPIELDIHTLLTLRDIMLAQAQECFWWKATLSGLKNSIIAKLSIGVSYFYGESLNSARRSTTIKAEWINHISCKHLHFEAASQYRVSLECLEKNKYGEEVARLREALNACSNALMNTRFISANVLDDLHGLNSTLQREYTRAEKDNDLVYLQPVPSKADLPNIQASIMVKSSVNETLKDISGTESVMKYGEPLFNELKPFAVYQAYRLYQERREAYIQTNILSPIDILDNELRLVFKRLDLPGSLMAVEKPKGIPSSILTHSEELKSNDGLAVIEESIKDIQKLSTKSMELLDQSLELLRTEAKMDKEMRERKGTERWNRSSSETANKELLDHGKVLNNYLISSSKSDELVRNKYSEASELLQVLLSSESIEKYIPNSAHIQLSSAACQGINQLRDTLSAIRSIELNRKQHLEQLNWKRCNNDDIMPNLLKELVTIVYSTGTTDKSLDVALFEPVIKRQLITQYDDELAWVKAERDHQRQVCDELEVNNANFHLLVQNDESVMARQHSIQNLEVTFFKYQELISNLQEGKKFYNDLIVQLNKFSIRCNEFVHNRQLEFQLVEVQLDGETSVQKNSSQETSKLVDQSHESVIEDSLTEAKPVPGLWTPSTDIRFG</sequence>
<dbReference type="STRING" id="857566.A0A1E3PPH3"/>
<organism evidence="3 4">
    <name type="scientific">Nadsonia fulvescens var. elongata DSM 6958</name>
    <dbReference type="NCBI Taxonomy" id="857566"/>
    <lineage>
        <taxon>Eukaryota</taxon>
        <taxon>Fungi</taxon>
        <taxon>Dikarya</taxon>
        <taxon>Ascomycota</taxon>
        <taxon>Saccharomycotina</taxon>
        <taxon>Dipodascomycetes</taxon>
        <taxon>Dipodascales</taxon>
        <taxon>Dipodascales incertae sedis</taxon>
        <taxon>Nadsonia</taxon>
    </lineage>
</organism>
<evidence type="ECO:0000259" key="2">
    <source>
        <dbReference type="PROSITE" id="PS51180"/>
    </source>
</evidence>
<dbReference type="Proteomes" id="UP000095009">
    <property type="component" value="Unassembled WGS sequence"/>
</dbReference>